<protein>
    <submittedName>
        <fullName evidence="3">Uncharacterized protein</fullName>
    </submittedName>
</protein>
<keyword evidence="4" id="KW-1185">Reference proteome</keyword>
<name>A0A0D9XY17_9ORYZ</name>
<feature type="compositionally biased region" description="Low complexity" evidence="2">
    <location>
        <begin position="17"/>
        <end position="33"/>
    </location>
</feature>
<dbReference type="EnsemblPlants" id="LPERR12G06040.1">
    <property type="protein sequence ID" value="LPERR12G06040.1"/>
    <property type="gene ID" value="LPERR12G06040"/>
</dbReference>
<feature type="coiled-coil region" evidence="1">
    <location>
        <begin position="195"/>
        <end position="222"/>
    </location>
</feature>
<dbReference type="Proteomes" id="UP000032180">
    <property type="component" value="Chromosome 12"/>
</dbReference>
<feature type="compositionally biased region" description="Polar residues" evidence="2">
    <location>
        <begin position="1"/>
        <end position="16"/>
    </location>
</feature>
<evidence type="ECO:0000256" key="2">
    <source>
        <dbReference type="SAM" id="MobiDB-lite"/>
    </source>
</evidence>
<evidence type="ECO:0000313" key="3">
    <source>
        <dbReference type="EnsemblPlants" id="LPERR12G06040.1"/>
    </source>
</evidence>
<sequence>MSIEPASTQAATSSDITPSATAAQASPSPALTLTTTVEVPSADKGKQAQGSSAAVEPSVGSDSEKTMCDEIIGWRYGSDLDQVSVLDHIEDQKSMARLIQLMAESSDLVLKVVKNSSAKDMLLECIALLAEQAQGELTILRDEIAGYRNIRSEFKDKLRGNLSTQNNSIVFNPSLSLTALLPNFLGHDPAIFEAKKHAEEQVLKLQAELTQLQDKNEEHLCLFPELIKAKDSAEKKLAHAITLNVKSHEQANYYKDKLETLSKKHEDLKKKAANELSAMKTKYNDEFMKMKAELEEARRTNAELCQAAEPILDNLHAATAESNTSSLQSVIEHLQSALARLKKIILESVSVACGQTLAVIKSLYPKLDLVPITSGYAEGMTNEKALELLDQVDDMVQIMAKDALYPEEDV</sequence>
<feature type="region of interest" description="Disordered" evidence="2">
    <location>
        <begin position="1"/>
        <end position="64"/>
    </location>
</feature>
<reference evidence="4" key="2">
    <citation type="submission" date="2013-12" db="EMBL/GenBank/DDBJ databases">
        <authorList>
            <person name="Yu Y."/>
            <person name="Lee S."/>
            <person name="de Baynast K."/>
            <person name="Wissotski M."/>
            <person name="Liu L."/>
            <person name="Talag J."/>
            <person name="Goicoechea J."/>
            <person name="Angelova A."/>
            <person name="Jetty R."/>
            <person name="Kudrna D."/>
            <person name="Golser W."/>
            <person name="Rivera L."/>
            <person name="Zhang J."/>
            <person name="Wing R."/>
        </authorList>
    </citation>
    <scope>NUCLEOTIDE SEQUENCE</scope>
</reference>
<reference evidence="3" key="3">
    <citation type="submission" date="2015-04" db="UniProtKB">
        <authorList>
            <consortium name="EnsemblPlants"/>
        </authorList>
    </citation>
    <scope>IDENTIFICATION</scope>
</reference>
<reference evidence="3 4" key="1">
    <citation type="submission" date="2012-08" db="EMBL/GenBank/DDBJ databases">
        <title>Oryza genome evolution.</title>
        <authorList>
            <person name="Wing R.A."/>
        </authorList>
    </citation>
    <scope>NUCLEOTIDE SEQUENCE</scope>
</reference>
<evidence type="ECO:0000313" key="4">
    <source>
        <dbReference type="Proteomes" id="UP000032180"/>
    </source>
</evidence>
<dbReference type="HOGENOM" id="CLU_036755_1_0_1"/>
<dbReference type="Gramene" id="LPERR12G06040.1">
    <property type="protein sequence ID" value="LPERR12G06040.1"/>
    <property type="gene ID" value="LPERR12G06040"/>
</dbReference>
<organism evidence="3 4">
    <name type="scientific">Leersia perrieri</name>
    <dbReference type="NCBI Taxonomy" id="77586"/>
    <lineage>
        <taxon>Eukaryota</taxon>
        <taxon>Viridiplantae</taxon>
        <taxon>Streptophyta</taxon>
        <taxon>Embryophyta</taxon>
        <taxon>Tracheophyta</taxon>
        <taxon>Spermatophyta</taxon>
        <taxon>Magnoliopsida</taxon>
        <taxon>Liliopsida</taxon>
        <taxon>Poales</taxon>
        <taxon>Poaceae</taxon>
        <taxon>BOP clade</taxon>
        <taxon>Oryzoideae</taxon>
        <taxon>Oryzeae</taxon>
        <taxon>Oryzinae</taxon>
        <taxon>Leersia</taxon>
    </lineage>
</organism>
<proteinExistence type="predicted"/>
<feature type="coiled-coil region" evidence="1">
    <location>
        <begin position="251"/>
        <end position="307"/>
    </location>
</feature>
<accession>A0A0D9XY17</accession>
<dbReference type="AlphaFoldDB" id="A0A0D9XY17"/>
<evidence type="ECO:0000256" key="1">
    <source>
        <dbReference type="SAM" id="Coils"/>
    </source>
</evidence>
<keyword evidence="1" id="KW-0175">Coiled coil</keyword>